<reference evidence="9 10" key="1">
    <citation type="submission" date="2016-03" db="EMBL/GenBank/DDBJ databases">
        <title>Complete genome sequence of a soil Actinobacterium, Nocardioides dokdonensis FR1436.</title>
        <authorList>
            <person name="Kwon S.-K."/>
            <person name="Kim K."/>
            <person name="Kim J.F."/>
        </authorList>
    </citation>
    <scope>NUCLEOTIDE SEQUENCE [LARGE SCALE GENOMIC DNA]</scope>
    <source>
        <strain evidence="9 10">FR1436</strain>
    </source>
</reference>
<evidence type="ECO:0000259" key="7">
    <source>
        <dbReference type="Pfam" id="PF02770"/>
    </source>
</evidence>
<feature type="domain" description="Acyl-CoA dehydrogenase/oxidase N-terminal" evidence="8">
    <location>
        <begin position="28"/>
        <end position="138"/>
    </location>
</feature>
<dbReference type="Gene3D" id="1.20.140.10">
    <property type="entry name" value="Butyryl-CoA Dehydrogenase, subunit A, domain 3"/>
    <property type="match status" value="1"/>
</dbReference>
<comment type="similarity">
    <text evidence="2 5">Belongs to the acyl-CoA dehydrogenase family.</text>
</comment>
<sequence>MSDSGTADHDLHDSPFSDFLGFELLLEEQDRELLSRVRAFMTREVEPVINEHWTRGEFPHQLIPAMAELGIAGLAYDGPGCPARGALVDGLVAMELSRIDPSIGTFMGVHGGLAMGSIQLCGSEEQRQRWLPAMARMELIGAFGLTEPDVGSAISMGLATSARRDGDGWVLNGEKKWIGNASFADLVIIWARDEDDGEVKGFVVEKGTEGMGFDVQQDKIALRVVQNAEIHLRDVHVPEANRLQGAASFADTSQVLRVTRMGVAWQAVGCARGAYEHAVRYTKAREQFGRPIASFQLVQDLLVKMLSNVTAGTAMNVRASQLQDAGMLRDEHASLCKVHSTVRMRETVGWAREVLGGNGILLEHHVGRFVADAEAIYSYEGTREINTLIVGRAITGESAFV</sequence>
<dbReference type="InterPro" id="IPR045008">
    <property type="entry name" value="ACX4-like"/>
</dbReference>
<dbReference type="OrthoDB" id="142556at2"/>
<dbReference type="InterPro" id="IPR046373">
    <property type="entry name" value="Acyl-CoA_Oxase/DH_mid-dom_sf"/>
</dbReference>
<accession>A0A1A9GLM5</accession>
<protein>
    <submittedName>
        <fullName evidence="9">Acyl-CoA dehydrogenase</fullName>
        <ecNumber evidence="9">1.3.99.-</ecNumber>
    </submittedName>
</protein>
<dbReference type="EC" id="1.3.99.-" evidence="9"/>
<keyword evidence="4 5" id="KW-0274">FAD</keyword>
<evidence type="ECO:0000313" key="10">
    <source>
        <dbReference type="Proteomes" id="UP000077868"/>
    </source>
</evidence>
<dbReference type="PANTHER" id="PTHR43188:SF1">
    <property type="entry name" value="ACYL-COA DEHYDROGENASE"/>
    <property type="match status" value="1"/>
</dbReference>
<dbReference type="InterPro" id="IPR006091">
    <property type="entry name" value="Acyl-CoA_Oxase/DH_mid-dom"/>
</dbReference>
<dbReference type="PATRIC" id="fig|1300347.3.peg.2073"/>
<dbReference type="AlphaFoldDB" id="A0A1A9GLM5"/>
<dbReference type="Pfam" id="PF02771">
    <property type="entry name" value="Acyl-CoA_dh_N"/>
    <property type="match status" value="1"/>
</dbReference>
<evidence type="ECO:0000313" key="9">
    <source>
        <dbReference type="EMBL" id="ANH38503.1"/>
    </source>
</evidence>
<evidence type="ECO:0000256" key="2">
    <source>
        <dbReference type="ARBA" id="ARBA00009347"/>
    </source>
</evidence>
<name>A0A1A9GLM5_9ACTN</name>
<keyword evidence="5 9" id="KW-0560">Oxidoreductase</keyword>
<dbReference type="SUPFAM" id="SSF56645">
    <property type="entry name" value="Acyl-CoA dehydrogenase NM domain-like"/>
    <property type="match status" value="1"/>
</dbReference>
<dbReference type="Gene3D" id="1.10.540.10">
    <property type="entry name" value="Acyl-CoA dehydrogenase/oxidase, N-terminal domain"/>
    <property type="match status" value="1"/>
</dbReference>
<dbReference type="Pfam" id="PF00441">
    <property type="entry name" value="Acyl-CoA_dh_1"/>
    <property type="match status" value="1"/>
</dbReference>
<evidence type="ECO:0000256" key="5">
    <source>
        <dbReference type="RuleBase" id="RU362125"/>
    </source>
</evidence>
<dbReference type="PROSITE" id="PS00073">
    <property type="entry name" value="ACYL_COA_DH_2"/>
    <property type="match status" value="1"/>
</dbReference>
<organism evidence="9 10">
    <name type="scientific">Nocardioides dokdonensis FR1436</name>
    <dbReference type="NCBI Taxonomy" id="1300347"/>
    <lineage>
        <taxon>Bacteria</taxon>
        <taxon>Bacillati</taxon>
        <taxon>Actinomycetota</taxon>
        <taxon>Actinomycetes</taxon>
        <taxon>Propionibacteriales</taxon>
        <taxon>Nocardioidaceae</taxon>
        <taxon>Nocardioides</taxon>
    </lineage>
</organism>
<dbReference type="KEGG" id="ndk:I601_2075"/>
<dbReference type="RefSeq" id="WP_068109041.1">
    <property type="nucleotide sequence ID" value="NZ_CP015079.1"/>
</dbReference>
<evidence type="ECO:0000256" key="3">
    <source>
        <dbReference type="ARBA" id="ARBA00022630"/>
    </source>
</evidence>
<evidence type="ECO:0000259" key="8">
    <source>
        <dbReference type="Pfam" id="PF02771"/>
    </source>
</evidence>
<dbReference type="GO" id="GO:0006635">
    <property type="term" value="P:fatty acid beta-oxidation"/>
    <property type="evidence" value="ECO:0007669"/>
    <property type="project" value="InterPro"/>
</dbReference>
<dbReference type="InterPro" id="IPR006089">
    <property type="entry name" value="Acyl-CoA_DH_CS"/>
</dbReference>
<evidence type="ECO:0000256" key="4">
    <source>
        <dbReference type="ARBA" id="ARBA00022827"/>
    </source>
</evidence>
<dbReference type="InterPro" id="IPR009100">
    <property type="entry name" value="AcylCoA_DH/oxidase_NM_dom_sf"/>
</dbReference>
<feature type="domain" description="Acyl-CoA dehydrogenase/oxidase C-terminal" evidence="6">
    <location>
        <begin position="253"/>
        <end position="394"/>
    </location>
</feature>
<dbReference type="PANTHER" id="PTHR43188">
    <property type="entry name" value="ACYL-COENZYME A OXIDASE"/>
    <property type="match status" value="1"/>
</dbReference>
<evidence type="ECO:0000256" key="1">
    <source>
        <dbReference type="ARBA" id="ARBA00001974"/>
    </source>
</evidence>
<comment type="cofactor">
    <cofactor evidence="1 5">
        <name>FAD</name>
        <dbReference type="ChEBI" id="CHEBI:57692"/>
    </cofactor>
</comment>
<evidence type="ECO:0000259" key="6">
    <source>
        <dbReference type="Pfam" id="PF00441"/>
    </source>
</evidence>
<dbReference type="GO" id="GO:0003995">
    <property type="term" value="F:acyl-CoA dehydrogenase activity"/>
    <property type="evidence" value="ECO:0007669"/>
    <property type="project" value="InterPro"/>
</dbReference>
<gene>
    <name evidence="9" type="primary">mmgC_12</name>
    <name evidence="9" type="ORF">I601_2075</name>
</gene>
<keyword evidence="3 5" id="KW-0285">Flavoprotein</keyword>
<dbReference type="SUPFAM" id="SSF47203">
    <property type="entry name" value="Acyl-CoA dehydrogenase C-terminal domain-like"/>
    <property type="match status" value="1"/>
</dbReference>
<dbReference type="Proteomes" id="UP000077868">
    <property type="component" value="Chromosome"/>
</dbReference>
<dbReference type="InterPro" id="IPR037069">
    <property type="entry name" value="AcylCoA_DH/ox_N_sf"/>
</dbReference>
<dbReference type="EMBL" id="CP015079">
    <property type="protein sequence ID" value="ANH38503.1"/>
    <property type="molecule type" value="Genomic_DNA"/>
</dbReference>
<dbReference type="Pfam" id="PF02770">
    <property type="entry name" value="Acyl-CoA_dh_M"/>
    <property type="match status" value="1"/>
</dbReference>
<dbReference type="InterPro" id="IPR009075">
    <property type="entry name" value="AcylCo_DH/oxidase_C"/>
</dbReference>
<dbReference type="InterPro" id="IPR013786">
    <property type="entry name" value="AcylCoA_DH/ox_N"/>
</dbReference>
<proteinExistence type="inferred from homology"/>
<dbReference type="STRING" id="1300347.I601_2075"/>
<dbReference type="GO" id="GO:0050660">
    <property type="term" value="F:flavin adenine dinucleotide binding"/>
    <property type="evidence" value="ECO:0007669"/>
    <property type="project" value="InterPro"/>
</dbReference>
<feature type="domain" description="Acyl-CoA oxidase/dehydrogenase middle" evidence="7">
    <location>
        <begin position="142"/>
        <end position="235"/>
    </location>
</feature>
<dbReference type="Gene3D" id="2.40.110.10">
    <property type="entry name" value="Butyryl-CoA Dehydrogenase, subunit A, domain 2"/>
    <property type="match status" value="1"/>
</dbReference>
<keyword evidence="10" id="KW-1185">Reference proteome</keyword>
<dbReference type="InterPro" id="IPR036250">
    <property type="entry name" value="AcylCo_DH-like_C"/>
</dbReference>